<accession>X1GTV8</accession>
<gene>
    <name evidence="1" type="ORF">S03H2_25847</name>
</gene>
<dbReference type="EMBL" id="BARU01014756">
    <property type="protein sequence ID" value="GAH36443.1"/>
    <property type="molecule type" value="Genomic_DNA"/>
</dbReference>
<proteinExistence type="predicted"/>
<dbReference type="AlphaFoldDB" id="X1GTV8"/>
<evidence type="ECO:0000313" key="1">
    <source>
        <dbReference type="EMBL" id="GAH36443.1"/>
    </source>
</evidence>
<organism evidence="1">
    <name type="scientific">marine sediment metagenome</name>
    <dbReference type="NCBI Taxonomy" id="412755"/>
    <lineage>
        <taxon>unclassified sequences</taxon>
        <taxon>metagenomes</taxon>
        <taxon>ecological metagenomes</taxon>
    </lineage>
</organism>
<protein>
    <submittedName>
        <fullName evidence="1">Uncharacterized protein</fullName>
    </submittedName>
</protein>
<feature type="non-terminal residue" evidence="1">
    <location>
        <position position="1"/>
    </location>
</feature>
<sequence length="38" mass="4328">YCLPKDTQELASCEKDILFKAVIKINRIMLDEKGKSGE</sequence>
<reference evidence="1" key="1">
    <citation type="journal article" date="2014" name="Front. Microbiol.">
        <title>High frequency of phylogenetically diverse reductive dehalogenase-homologous genes in deep subseafloor sedimentary metagenomes.</title>
        <authorList>
            <person name="Kawai M."/>
            <person name="Futagami T."/>
            <person name="Toyoda A."/>
            <person name="Takaki Y."/>
            <person name="Nishi S."/>
            <person name="Hori S."/>
            <person name="Arai W."/>
            <person name="Tsubouchi T."/>
            <person name="Morono Y."/>
            <person name="Uchiyama I."/>
            <person name="Ito T."/>
            <person name="Fujiyama A."/>
            <person name="Inagaki F."/>
            <person name="Takami H."/>
        </authorList>
    </citation>
    <scope>NUCLEOTIDE SEQUENCE</scope>
    <source>
        <strain evidence="1">Expedition CK06-06</strain>
    </source>
</reference>
<comment type="caution">
    <text evidence="1">The sequence shown here is derived from an EMBL/GenBank/DDBJ whole genome shotgun (WGS) entry which is preliminary data.</text>
</comment>
<name>X1GTV8_9ZZZZ</name>